<organism evidence="2 3">
    <name type="scientific">Paecilomyces lecythidis</name>
    <dbReference type="NCBI Taxonomy" id="3004212"/>
    <lineage>
        <taxon>Eukaryota</taxon>
        <taxon>Fungi</taxon>
        <taxon>Dikarya</taxon>
        <taxon>Ascomycota</taxon>
        <taxon>Pezizomycotina</taxon>
        <taxon>Eurotiomycetes</taxon>
        <taxon>Eurotiomycetidae</taxon>
        <taxon>Eurotiales</taxon>
        <taxon>Thermoascaceae</taxon>
        <taxon>Paecilomyces</taxon>
    </lineage>
</organism>
<reference evidence="2 3" key="1">
    <citation type="journal article" date="2024" name="IMA Fungus">
        <title>IMA Genome - F19 : A genome assembly and annotation guide to empower mycologists, including annotated draft genome sequences of Ceratocystis pirilliformis, Diaporthe australafricana, Fusarium ophioides, Paecilomyces lecythidis, and Sporothrix stenoceras.</title>
        <authorList>
            <person name="Aylward J."/>
            <person name="Wilson A.M."/>
            <person name="Visagie C.M."/>
            <person name="Spraker J."/>
            <person name="Barnes I."/>
            <person name="Buitendag C."/>
            <person name="Ceriani C."/>
            <person name="Del Mar Angel L."/>
            <person name="du Plessis D."/>
            <person name="Fuchs T."/>
            <person name="Gasser K."/>
            <person name="Kramer D."/>
            <person name="Li W."/>
            <person name="Munsamy K."/>
            <person name="Piso A."/>
            <person name="Price J.L."/>
            <person name="Sonnekus B."/>
            <person name="Thomas C."/>
            <person name="van der Nest A."/>
            <person name="van Dijk A."/>
            <person name="van Heerden A."/>
            <person name="van Vuuren N."/>
            <person name="Yilmaz N."/>
            <person name="Duong T.A."/>
            <person name="van der Merwe N.A."/>
            <person name="Wingfield M.J."/>
            <person name="Wingfield B.D."/>
        </authorList>
    </citation>
    <scope>NUCLEOTIDE SEQUENCE [LARGE SCALE GENOMIC DNA]</scope>
    <source>
        <strain evidence="2 3">CMW 18167</strain>
    </source>
</reference>
<sequence length="425" mass="46852">MLALRDQENLVHAHQTTAAAKPLNQGTRGLQPKTPGLRNQKTPFKIPLNDENNAGLFGKKGKGNDTRNENTIKPGKDAFVTPLGPRNRAPLGMKTTNAKAKGLQTPAPPAETVKKTNKRGSTGQKAKKAAPVVQPSKTELLDSLTEDDIPDIEYMPPKPQELPDFPDDITYDTTFPQFQGNNIARGWERVYSKEEIGPDGLTKRERKFQEDSIAYDKMVDEMIQKQVDDMPLLEINTDEFLDQPGIEQQREEECRAKEEASKKKYARSVSTRSISTLKSREAATALSRPSSLSKGKSAPAPKSRPTSALSTRSKKTPAPTNPSSMRHTAAAASSRTTVGYSKGRSVSSSLKGKTAKPDTTRPPSSSILSPATYTELYGPPPVGSEMWMRCKTAEYCTPDEPEEEVEEIPPFYEEDEETQNFQLTL</sequence>
<gene>
    <name evidence="2" type="ORF">Plec18167_009517</name>
</gene>
<feature type="compositionally biased region" description="Basic and acidic residues" evidence="1">
    <location>
        <begin position="248"/>
        <end position="262"/>
    </location>
</feature>
<feature type="compositionally biased region" description="Polar residues" evidence="1">
    <location>
        <begin position="15"/>
        <end position="28"/>
    </location>
</feature>
<feature type="compositionally biased region" description="Polar residues" evidence="1">
    <location>
        <begin position="361"/>
        <end position="372"/>
    </location>
</feature>
<proteinExistence type="predicted"/>
<feature type="region of interest" description="Disordered" evidence="1">
    <location>
        <begin position="15"/>
        <end position="134"/>
    </location>
</feature>
<feature type="compositionally biased region" description="Polar residues" evidence="1">
    <location>
        <begin position="268"/>
        <end position="277"/>
    </location>
</feature>
<protein>
    <submittedName>
        <fullName evidence="2">Uncharacterized protein</fullName>
    </submittedName>
</protein>
<dbReference type="Proteomes" id="UP001583193">
    <property type="component" value="Unassembled WGS sequence"/>
</dbReference>
<dbReference type="EMBL" id="JAVDPF010000064">
    <property type="protein sequence ID" value="KAL1865114.1"/>
    <property type="molecule type" value="Genomic_DNA"/>
</dbReference>
<evidence type="ECO:0000313" key="2">
    <source>
        <dbReference type="EMBL" id="KAL1865114.1"/>
    </source>
</evidence>
<evidence type="ECO:0000313" key="3">
    <source>
        <dbReference type="Proteomes" id="UP001583193"/>
    </source>
</evidence>
<feature type="compositionally biased region" description="Basic and acidic residues" evidence="1">
    <location>
        <begin position="62"/>
        <end position="76"/>
    </location>
</feature>
<accession>A0ABR3WNL5</accession>
<evidence type="ECO:0000256" key="1">
    <source>
        <dbReference type="SAM" id="MobiDB-lite"/>
    </source>
</evidence>
<keyword evidence="3" id="KW-1185">Reference proteome</keyword>
<feature type="compositionally biased region" description="Low complexity" evidence="1">
    <location>
        <begin position="323"/>
        <end position="337"/>
    </location>
</feature>
<comment type="caution">
    <text evidence="2">The sequence shown here is derived from an EMBL/GenBank/DDBJ whole genome shotgun (WGS) entry which is preliminary data.</text>
</comment>
<feature type="compositionally biased region" description="Acidic residues" evidence="1">
    <location>
        <begin position="397"/>
        <end position="418"/>
    </location>
</feature>
<name>A0ABR3WNL5_9EURO</name>
<feature type="region of interest" description="Disordered" evidence="1">
    <location>
        <begin position="397"/>
        <end position="425"/>
    </location>
</feature>
<feature type="region of interest" description="Disordered" evidence="1">
    <location>
        <begin position="239"/>
        <end position="374"/>
    </location>
</feature>